<dbReference type="GO" id="GO:0004190">
    <property type="term" value="F:aspartic-type endopeptidase activity"/>
    <property type="evidence" value="ECO:0007669"/>
    <property type="project" value="UniProtKB-EC"/>
</dbReference>
<feature type="transmembrane region" description="Helical" evidence="10">
    <location>
        <begin position="214"/>
        <end position="239"/>
    </location>
</feature>
<keyword evidence="3" id="KW-1003">Cell membrane</keyword>
<evidence type="ECO:0000313" key="14">
    <source>
        <dbReference type="Proteomes" id="UP000230961"/>
    </source>
</evidence>
<dbReference type="EC" id="3.4.23.43" evidence="9"/>
<dbReference type="EMBL" id="CP007448">
    <property type="protein sequence ID" value="AHM72336.2"/>
    <property type="molecule type" value="Genomic_DNA"/>
</dbReference>
<comment type="catalytic activity">
    <reaction evidence="9">
        <text>Typically cleaves a -Gly-|-Phe- bond to release an N-terminal, basic peptide of 5-8 residues from type IV prepilin, and then N-methylates the new N-terminal amino group, the methyl donor being S-adenosyl-L-methionine.</text>
        <dbReference type="EC" id="3.4.23.43"/>
    </reaction>
</comment>
<reference evidence="13 14" key="1">
    <citation type="submission" date="2017-11" db="EMBL/GenBank/DDBJ databases">
        <title>The complete genome sequence and comparative genome analysis of Yersinia enterocolitica strain LC20.</title>
        <authorList>
            <person name="Shi G."/>
            <person name="Su M."/>
            <person name="Liang J."/>
            <person name="Gu W."/>
            <person name="Xiao Y."/>
            <person name="Zhang Z."/>
            <person name="Qiu H."/>
            <person name="Duan R."/>
            <person name="Zhang Z."/>
            <person name="Li Y."/>
            <person name="Zhang X."/>
            <person name="Ling Y."/>
            <person name="Song L."/>
            <person name="Chen M."/>
            <person name="Zhao Y."/>
            <person name="Wu J."/>
            <person name="Jing H."/>
            <person name="Xiao J."/>
            <person name="Wang X."/>
        </authorList>
    </citation>
    <scope>NUCLEOTIDE SEQUENCE [LARGE SCALE GENOMIC DNA]</scope>
    <source>
        <strain evidence="13 14">LC20</strain>
    </source>
</reference>
<evidence type="ECO:0000256" key="4">
    <source>
        <dbReference type="ARBA" id="ARBA00022519"/>
    </source>
</evidence>
<keyword evidence="5 9" id="KW-0812">Transmembrane</keyword>
<dbReference type="AlphaFoldDB" id="A0A7U4GDA3"/>
<feature type="domain" description="Prepilin type IV endopeptidase peptidase" evidence="11">
    <location>
        <begin position="130"/>
        <end position="236"/>
    </location>
</feature>
<evidence type="ECO:0000259" key="11">
    <source>
        <dbReference type="Pfam" id="PF01478"/>
    </source>
</evidence>
<evidence type="ECO:0000256" key="6">
    <source>
        <dbReference type="ARBA" id="ARBA00022989"/>
    </source>
</evidence>
<protein>
    <recommendedName>
        <fullName evidence="9">Prepilin leader peptidase/N-methyltransferase</fullName>
        <ecNumber evidence="9">2.1.1.-</ecNumber>
        <ecNumber evidence="9">3.4.23.43</ecNumber>
    </recommendedName>
</protein>
<dbReference type="InterPro" id="IPR000045">
    <property type="entry name" value="Prepilin_IV_endopep_pep"/>
</dbReference>
<evidence type="ECO:0000256" key="3">
    <source>
        <dbReference type="ARBA" id="ARBA00022475"/>
    </source>
</evidence>
<keyword evidence="7 10" id="KW-0472">Membrane</keyword>
<proteinExistence type="inferred from homology"/>
<keyword evidence="9" id="KW-0378">Hydrolase</keyword>
<evidence type="ECO:0000256" key="10">
    <source>
        <dbReference type="SAM" id="Phobius"/>
    </source>
</evidence>
<dbReference type="InterPro" id="IPR050882">
    <property type="entry name" value="Prepilin_peptidase/N-MTase"/>
</dbReference>
<feature type="transmembrane region" description="Helical" evidence="10">
    <location>
        <begin position="173"/>
        <end position="194"/>
    </location>
</feature>
<evidence type="ECO:0000256" key="7">
    <source>
        <dbReference type="ARBA" id="ARBA00023136"/>
    </source>
</evidence>
<keyword evidence="9" id="KW-0645">Protease</keyword>
<comment type="function">
    <text evidence="9">Plays an essential role in type IV pili and type II pseudopili formation by proteolytically removing the leader sequence from substrate proteins and subsequently monomethylating the alpha-amino group of the newly exposed N-terminal phenylalanine.</text>
</comment>
<comment type="similarity">
    <text evidence="2 8">Belongs to the peptidase A24 family.</text>
</comment>
<evidence type="ECO:0000256" key="8">
    <source>
        <dbReference type="RuleBase" id="RU003793"/>
    </source>
</evidence>
<dbReference type="InterPro" id="IPR014032">
    <property type="entry name" value="Peptidase_A24A_bac"/>
</dbReference>
<keyword evidence="9" id="KW-0808">Transferase</keyword>
<organism evidence="13 14">
    <name type="scientific">Yersinia enterocolitica LC20</name>
    <dbReference type="NCBI Taxonomy" id="1443113"/>
    <lineage>
        <taxon>Bacteria</taxon>
        <taxon>Pseudomonadati</taxon>
        <taxon>Pseudomonadota</taxon>
        <taxon>Gammaproteobacteria</taxon>
        <taxon>Enterobacterales</taxon>
        <taxon>Yersiniaceae</taxon>
        <taxon>Yersinia</taxon>
    </lineage>
</organism>
<dbReference type="GO" id="GO:0006465">
    <property type="term" value="P:signal peptide processing"/>
    <property type="evidence" value="ECO:0007669"/>
    <property type="project" value="TreeGrafter"/>
</dbReference>
<evidence type="ECO:0000256" key="9">
    <source>
        <dbReference type="RuleBase" id="RU003794"/>
    </source>
</evidence>
<evidence type="ECO:0000313" key="13">
    <source>
        <dbReference type="EMBL" id="AHM72336.2"/>
    </source>
</evidence>
<dbReference type="Pfam" id="PF06750">
    <property type="entry name" value="A24_N_bact"/>
    <property type="match status" value="1"/>
</dbReference>
<comment type="subcellular location">
    <subcellularLocation>
        <location evidence="1">Cell inner membrane</location>
        <topology evidence="1">Multi-pass membrane protein</topology>
    </subcellularLocation>
    <subcellularLocation>
        <location evidence="9">Cell membrane</location>
        <topology evidence="9">Multi-pass membrane protein</topology>
    </subcellularLocation>
</comment>
<evidence type="ECO:0000256" key="5">
    <source>
        <dbReference type="ARBA" id="ARBA00022692"/>
    </source>
</evidence>
<dbReference type="Gene3D" id="1.20.120.1220">
    <property type="match status" value="1"/>
</dbReference>
<dbReference type="PANTHER" id="PTHR30487:SF0">
    <property type="entry name" value="PREPILIN LEADER PEPTIDASE_N-METHYLTRANSFERASE-RELATED"/>
    <property type="match status" value="1"/>
</dbReference>
<accession>A0A7U4GDA3</accession>
<dbReference type="EC" id="2.1.1.-" evidence="9"/>
<dbReference type="KEGG" id="yel:LC20_01080"/>
<dbReference type="GO" id="GO:0032259">
    <property type="term" value="P:methylation"/>
    <property type="evidence" value="ECO:0007669"/>
    <property type="project" value="UniProtKB-KW"/>
</dbReference>
<keyword evidence="9" id="KW-0511">Multifunctional enzyme</keyword>
<name>A0A7U4GDA3_YEREN</name>
<feature type="domain" description="Prepilin peptidase A24 N-terminal" evidence="12">
    <location>
        <begin position="16"/>
        <end position="117"/>
    </location>
</feature>
<evidence type="ECO:0000256" key="2">
    <source>
        <dbReference type="ARBA" id="ARBA00005801"/>
    </source>
</evidence>
<evidence type="ECO:0000256" key="1">
    <source>
        <dbReference type="ARBA" id="ARBA00004429"/>
    </source>
</evidence>
<sequence>MIFDMDYLSCFLFYSVLGLCIGSFLNVIIYRLPIMILDIDPKSRVNNRESHILKSRFNLFFPRSFCPDCYQNLPLRYNIPLFGWLLLRGVTECCHQKINPRYVCVELLTAILTLTTVFVVKDTYLVFCSLLLVWSLIVLTFIDLEHYLLPDCITLALLWCGLILNINNTFSTLSFSVLGAAMGYIFLWLPYFIFKFFKNVEGMGYGDFKLMAALGAWFGITSIPYLVFFSSFFGITAYIITNFFLNKKIDYIAFGPYISLAGVVYLFLGEYINLLLQ</sequence>
<feature type="transmembrane region" description="Helical" evidence="10">
    <location>
        <begin position="12"/>
        <end position="32"/>
    </location>
</feature>
<dbReference type="PRINTS" id="PR00864">
    <property type="entry name" value="PREPILNPTASE"/>
</dbReference>
<feature type="transmembrane region" description="Helical" evidence="10">
    <location>
        <begin position="148"/>
        <end position="166"/>
    </location>
</feature>
<keyword evidence="6 10" id="KW-1133">Transmembrane helix</keyword>
<gene>
    <name evidence="13" type="ORF">LC20_01080</name>
</gene>
<dbReference type="InterPro" id="IPR010627">
    <property type="entry name" value="Prepilin_pept_A24_N"/>
</dbReference>
<evidence type="ECO:0000259" key="12">
    <source>
        <dbReference type="Pfam" id="PF06750"/>
    </source>
</evidence>
<feature type="transmembrane region" description="Helical" evidence="10">
    <location>
        <begin position="251"/>
        <end position="268"/>
    </location>
</feature>
<feature type="transmembrane region" description="Helical" evidence="10">
    <location>
        <begin position="124"/>
        <end position="142"/>
    </location>
</feature>
<keyword evidence="9" id="KW-0489">Methyltransferase</keyword>
<dbReference type="GO" id="GO:0005886">
    <property type="term" value="C:plasma membrane"/>
    <property type="evidence" value="ECO:0007669"/>
    <property type="project" value="UniProtKB-SubCell"/>
</dbReference>
<dbReference type="PANTHER" id="PTHR30487">
    <property type="entry name" value="TYPE 4 PREPILIN-LIKE PROTEINS LEADER PEPTIDE-PROCESSING ENZYME"/>
    <property type="match status" value="1"/>
</dbReference>
<dbReference type="GO" id="GO:0008168">
    <property type="term" value="F:methyltransferase activity"/>
    <property type="evidence" value="ECO:0007669"/>
    <property type="project" value="UniProtKB-KW"/>
</dbReference>
<keyword evidence="4" id="KW-0997">Cell inner membrane</keyword>
<dbReference type="Proteomes" id="UP000230961">
    <property type="component" value="Chromosome"/>
</dbReference>
<dbReference type="Pfam" id="PF01478">
    <property type="entry name" value="Peptidase_A24"/>
    <property type="match status" value="1"/>
</dbReference>